<reference evidence="7" key="1">
    <citation type="submission" date="2021-02" db="EMBL/GenBank/DDBJ databases">
        <authorList>
            <person name="Nowell W R."/>
        </authorList>
    </citation>
    <scope>NUCLEOTIDE SEQUENCE</scope>
</reference>
<feature type="transmembrane region" description="Helical" evidence="5">
    <location>
        <begin position="92"/>
        <end position="112"/>
    </location>
</feature>
<dbReference type="GO" id="GO:0016020">
    <property type="term" value="C:membrane"/>
    <property type="evidence" value="ECO:0007669"/>
    <property type="project" value="UniProtKB-SubCell"/>
</dbReference>
<dbReference type="InterPro" id="IPR000276">
    <property type="entry name" value="GPCR_Rhodpsn"/>
</dbReference>
<comment type="caution">
    <text evidence="7">The sequence shown here is derived from an EMBL/GenBank/DDBJ whole genome shotgun (WGS) entry which is preliminary data.</text>
</comment>
<dbReference type="AlphaFoldDB" id="A0A814EP79"/>
<proteinExistence type="predicted"/>
<organism evidence="7 8">
    <name type="scientific">Adineta ricciae</name>
    <name type="common">Rotifer</name>
    <dbReference type="NCBI Taxonomy" id="249248"/>
    <lineage>
        <taxon>Eukaryota</taxon>
        <taxon>Metazoa</taxon>
        <taxon>Spiralia</taxon>
        <taxon>Gnathifera</taxon>
        <taxon>Rotifera</taxon>
        <taxon>Eurotatoria</taxon>
        <taxon>Bdelloidea</taxon>
        <taxon>Adinetida</taxon>
        <taxon>Adinetidae</taxon>
        <taxon>Adineta</taxon>
    </lineage>
</organism>
<keyword evidence="8" id="KW-1185">Reference proteome</keyword>
<feature type="transmembrane region" description="Helical" evidence="5">
    <location>
        <begin position="193"/>
        <end position="213"/>
    </location>
</feature>
<feature type="transmembrane region" description="Helical" evidence="5">
    <location>
        <begin position="234"/>
        <end position="258"/>
    </location>
</feature>
<evidence type="ECO:0000256" key="4">
    <source>
        <dbReference type="ARBA" id="ARBA00023136"/>
    </source>
</evidence>
<evidence type="ECO:0000256" key="2">
    <source>
        <dbReference type="ARBA" id="ARBA00022692"/>
    </source>
</evidence>
<evidence type="ECO:0000256" key="1">
    <source>
        <dbReference type="ARBA" id="ARBA00004370"/>
    </source>
</evidence>
<dbReference type="SUPFAM" id="SSF81321">
    <property type="entry name" value="Family A G protein-coupled receptor-like"/>
    <property type="match status" value="1"/>
</dbReference>
<feature type="transmembrane region" description="Helical" evidence="5">
    <location>
        <begin position="270"/>
        <end position="290"/>
    </location>
</feature>
<evidence type="ECO:0000313" key="7">
    <source>
        <dbReference type="EMBL" id="CAF0970228.1"/>
    </source>
</evidence>
<evidence type="ECO:0000256" key="5">
    <source>
        <dbReference type="SAM" id="Phobius"/>
    </source>
</evidence>
<feature type="transmembrane region" description="Helical" evidence="5">
    <location>
        <begin position="20"/>
        <end position="42"/>
    </location>
</feature>
<gene>
    <name evidence="7" type="ORF">XAT740_LOCUS11626</name>
</gene>
<feature type="domain" description="G-protein coupled receptors family 1 profile" evidence="6">
    <location>
        <begin position="33"/>
        <end position="286"/>
    </location>
</feature>
<dbReference type="InterPro" id="IPR017452">
    <property type="entry name" value="GPCR_Rhodpsn_7TM"/>
</dbReference>
<sequence>MGNFPSQQSNVPHFWPKMEFSLFLSGIIFSIPCYLFVFYHLLNEKTARQSLHNHVILILLFYNFLIVIFDLPMTLNFNRLGYVSPFNQTACLIWQFVDNGIWYGALSLMFWASFERHILVFHTNLVSTTRRRLFFHYILLIFFSLYTPMIYVYLVFIQSCGQIYTETAILCGGICLYIDAPVWLQLYDSYIDYILPILLIPICSITLLCRFLRQKQRLQQNVTWRQCRKMIIQITLISTVYMIFDIPAVIVFIVQVSGYSTFGSDIWSPYLARMTLVPSLIIPFATLLALPKLKGKLRNLCSWKYNQRAVFPGSTTN</sequence>
<name>A0A814EP79_ADIRI</name>
<keyword evidence="3 5" id="KW-1133">Transmembrane helix</keyword>
<dbReference type="EMBL" id="CAJNOR010000641">
    <property type="protein sequence ID" value="CAF0970228.1"/>
    <property type="molecule type" value="Genomic_DNA"/>
</dbReference>
<evidence type="ECO:0000256" key="3">
    <source>
        <dbReference type="ARBA" id="ARBA00022989"/>
    </source>
</evidence>
<keyword evidence="2 5" id="KW-0812">Transmembrane</keyword>
<dbReference type="Proteomes" id="UP000663828">
    <property type="component" value="Unassembled WGS sequence"/>
</dbReference>
<keyword evidence="4 5" id="KW-0472">Membrane</keyword>
<protein>
    <recommendedName>
        <fullName evidence="6">G-protein coupled receptors family 1 profile domain-containing protein</fullName>
    </recommendedName>
</protein>
<dbReference type="Pfam" id="PF00001">
    <property type="entry name" value="7tm_1"/>
    <property type="match status" value="1"/>
</dbReference>
<feature type="transmembrane region" description="Helical" evidence="5">
    <location>
        <begin position="54"/>
        <end position="72"/>
    </location>
</feature>
<evidence type="ECO:0000259" key="6">
    <source>
        <dbReference type="PROSITE" id="PS50262"/>
    </source>
</evidence>
<dbReference type="Gene3D" id="1.20.1070.10">
    <property type="entry name" value="Rhodopsin 7-helix transmembrane proteins"/>
    <property type="match status" value="1"/>
</dbReference>
<dbReference type="PROSITE" id="PS50262">
    <property type="entry name" value="G_PROTEIN_RECEP_F1_2"/>
    <property type="match status" value="1"/>
</dbReference>
<dbReference type="GO" id="GO:0004930">
    <property type="term" value="F:G protein-coupled receptor activity"/>
    <property type="evidence" value="ECO:0007669"/>
    <property type="project" value="InterPro"/>
</dbReference>
<accession>A0A814EP79</accession>
<comment type="subcellular location">
    <subcellularLocation>
        <location evidence="1">Membrane</location>
    </subcellularLocation>
</comment>
<evidence type="ECO:0000313" key="8">
    <source>
        <dbReference type="Proteomes" id="UP000663828"/>
    </source>
</evidence>
<feature type="transmembrane region" description="Helical" evidence="5">
    <location>
        <begin position="133"/>
        <end position="156"/>
    </location>
</feature>